<proteinExistence type="inferred from homology"/>
<dbReference type="Gene3D" id="3.90.25.10">
    <property type="entry name" value="UDP-galactose 4-epimerase, domain 1"/>
    <property type="match status" value="1"/>
</dbReference>
<dbReference type="SUPFAM" id="SSF51735">
    <property type="entry name" value="NAD(P)-binding Rossmann-fold domains"/>
    <property type="match status" value="1"/>
</dbReference>
<keyword evidence="6 8" id="KW-0560">Oxidoreductase</keyword>
<evidence type="ECO:0000256" key="3">
    <source>
        <dbReference type="ARBA" id="ARBA00012929"/>
    </source>
</evidence>
<accession>A0ABS5HMA5</accession>
<dbReference type="NCBIfam" id="TIGR01214">
    <property type="entry name" value="rmlD"/>
    <property type="match status" value="1"/>
</dbReference>
<evidence type="ECO:0000256" key="6">
    <source>
        <dbReference type="RuleBase" id="RU364082"/>
    </source>
</evidence>
<comment type="cofactor">
    <cofactor evidence="6">
        <name>Mg(2+)</name>
        <dbReference type="ChEBI" id="CHEBI:18420"/>
    </cofactor>
    <text evidence="6">Binds 1 Mg(2+) ion per monomer.</text>
</comment>
<feature type="domain" description="RmlD-like substrate binding" evidence="7">
    <location>
        <begin position="2"/>
        <end position="279"/>
    </location>
</feature>
<evidence type="ECO:0000256" key="2">
    <source>
        <dbReference type="ARBA" id="ARBA00010944"/>
    </source>
</evidence>
<dbReference type="InterPro" id="IPR005913">
    <property type="entry name" value="dTDP_dehydrorham_reduct"/>
</dbReference>
<organism evidence="8 9">
    <name type="scientific">Thalassovita aquimarina</name>
    <dbReference type="NCBI Taxonomy" id="2785917"/>
    <lineage>
        <taxon>Bacteria</taxon>
        <taxon>Pseudomonadati</taxon>
        <taxon>Pseudomonadota</taxon>
        <taxon>Alphaproteobacteria</taxon>
        <taxon>Rhodobacterales</taxon>
        <taxon>Roseobacteraceae</taxon>
        <taxon>Thalassovita</taxon>
    </lineage>
</organism>
<dbReference type="Proteomes" id="UP001195941">
    <property type="component" value="Unassembled WGS sequence"/>
</dbReference>
<dbReference type="PANTHER" id="PTHR10491">
    <property type="entry name" value="DTDP-4-DEHYDRORHAMNOSE REDUCTASE"/>
    <property type="match status" value="1"/>
</dbReference>
<reference evidence="8 9" key="1">
    <citation type="journal article" date="2021" name="Arch. Microbiol.">
        <title>Thalassobius aquimarinus sp. nov., isolated from the Sea of Japan seashore.</title>
        <authorList>
            <person name="Kurilenko V.V."/>
            <person name="Romanenko L.A."/>
            <person name="Chernysheva N.Y."/>
            <person name="Velansky P.V."/>
            <person name="Tekutyeva L.A."/>
            <person name="Isaeva M.P."/>
            <person name="Mikhailov V.V."/>
        </authorList>
    </citation>
    <scope>NUCLEOTIDE SEQUENCE [LARGE SCALE GENOMIC DNA]</scope>
    <source>
        <strain evidence="8 9">KMM 8518</strain>
    </source>
</reference>
<dbReference type="Pfam" id="PF04321">
    <property type="entry name" value="RmlD_sub_bind"/>
    <property type="match status" value="1"/>
</dbReference>
<dbReference type="EC" id="1.1.1.133" evidence="3 6"/>
<dbReference type="GO" id="GO:0008831">
    <property type="term" value="F:dTDP-4-dehydrorhamnose reductase activity"/>
    <property type="evidence" value="ECO:0007669"/>
    <property type="project" value="UniProtKB-EC"/>
</dbReference>
<evidence type="ECO:0000256" key="1">
    <source>
        <dbReference type="ARBA" id="ARBA00004781"/>
    </source>
</evidence>
<dbReference type="InterPro" id="IPR036291">
    <property type="entry name" value="NAD(P)-bd_dom_sf"/>
</dbReference>
<comment type="similarity">
    <text evidence="2 6">Belongs to the dTDP-4-dehydrorhamnose reductase family.</text>
</comment>
<dbReference type="PANTHER" id="PTHR10491:SF4">
    <property type="entry name" value="METHIONINE ADENOSYLTRANSFERASE 2 SUBUNIT BETA"/>
    <property type="match status" value="1"/>
</dbReference>
<comment type="function">
    <text evidence="6">Catalyzes the reduction of dTDP-6-deoxy-L-lyxo-4-hexulose to yield dTDP-L-rhamnose.</text>
</comment>
<dbReference type="EMBL" id="JADMKU010000002">
    <property type="protein sequence ID" value="MBR9650085.1"/>
    <property type="molecule type" value="Genomic_DNA"/>
</dbReference>
<evidence type="ECO:0000313" key="9">
    <source>
        <dbReference type="Proteomes" id="UP001195941"/>
    </source>
</evidence>
<dbReference type="RefSeq" id="WP_212699598.1">
    <property type="nucleotide sequence ID" value="NZ_JADMKU010000002.1"/>
</dbReference>
<name>A0ABS5HMA5_9RHOB</name>
<evidence type="ECO:0000256" key="5">
    <source>
        <dbReference type="ARBA" id="ARBA00048200"/>
    </source>
</evidence>
<dbReference type="CDD" id="cd05254">
    <property type="entry name" value="dTDP_HR_like_SDR_e"/>
    <property type="match status" value="1"/>
</dbReference>
<comment type="pathway">
    <text evidence="1 6">Carbohydrate biosynthesis; dTDP-L-rhamnose biosynthesis.</text>
</comment>
<evidence type="ECO:0000313" key="8">
    <source>
        <dbReference type="EMBL" id="MBR9650085.1"/>
    </source>
</evidence>
<dbReference type="Gene3D" id="3.40.50.720">
    <property type="entry name" value="NAD(P)-binding Rossmann-like Domain"/>
    <property type="match status" value="1"/>
</dbReference>
<comment type="caution">
    <text evidence="8">The sequence shown here is derived from an EMBL/GenBank/DDBJ whole genome shotgun (WGS) entry which is preliminary data.</text>
</comment>
<evidence type="ECO:0000256" key="4">
    <source>
        <dbReference type="ARBA" id="ARBA00017099"/>
    </source>
</evidence>
<sequence length="280" mass="29944">MILVFGKTGQVATELQRLAPGARFLDRAEADLSDPDTCAKRIAEIAPSAVINAAAYTAVDKAEEEEALATVINGDAPGAMARACAGLGVPMLHISTDYVFDGSGWTPWRPTDPVAPLNAYGRSKAAGETAIRDSGARHVILRCSWVFSAHGGNFVKTMLRLSETRDALKVVDDQVGGPTPARAIAAALLQIARQLQEGREGGTYHFAGRPMVSWAGFAREVFALSGRAVTVNEIDTRDYPTPARRPLNSRLDCATLETDFGIAPPDWRAGLAEVLQELQT</sequence>
<dbReference type="InterPro" id="IPR029903">
    <property type="entry name" value="RmlD-like-bd"/>
</dbReference>
<keyword evidence="6" id="KW-0521">NADP</keyword>
<keyword evidence="9" id="KW-1185">Reference proteome</keyword>
<gene>
    <name evidence="8" type="primary">rfbD</name>
    <name evidence="8" type="ORF">IT775_02975</name>
</gene>
<protein>
    <recommendedName>
        <fullName evidence="4 6">dTDP-4-dehydrorhamnose reductase</fullName>
        <ecNumber evidence="3 6">1.1.1.133</ecNumber>
    </recommendedName>
</protein>
<comment type="catalytic activity">
    <reaction evidence="5 6">
        <text>dTDP-beta-L-rhamnose + NADP(+) = dTDP-4-dehydro-beta-L-rhamnose + NADPH + H(+)</text>
        <dbReference type="Rhea" id="RHEA:21796"/>
        <dbReference type="ChEBI" id="CHEBI:15378"/>
        <dbReference type="ChEBI" id="CHEBI:57510"/>
        <dbReference type="ChEBI" id="CHEBI:57783"/>
        <dbReference type="ChEBI" id="CHEBI:58349"/>
        <dbReference type="ChEBI" id="CHEBI:62830"/>
        <dbReference type="EC" id="1.1.1.133"/>
    </reaction>
</comment>
<evidence type="ECO:0000259" key="7">
    <source>
        <dbReference type="Pfam" id="PF04321"/>
    </source>
</evidence>